<keyword evidence="2" id="KW-0732">Signal</keyword>
<evidence type="ECO:0000256" key="2">
    <source>
        <dbReference type="SAM" id="SignalP"/>
    </source>
</evidence>
<dbReference type="RefSeq" id="XP_002505011.1">
    <property type="nucleotide sequence ID" value="XM_002504965.1"/>
</dbReference>
<keyword evidence="4" id="KW-1185">Reference proteome</keyword>
<name>C1EEN7_MICCC</name>
<dbReference type="KEGG" id="mis:MICPUN_109195"/>
<organism evidence="3 4">
    <name type="scientific">Micromonas commoda (strain RCC299 / NOUM17 / CCMP2709)</name>
    <name type="common">Picoplanktonic green alga</name>
    <dbReference type="NCBI Taxonomy" id="296587"/>
    <lineage>
        <taxon>Eukaryota</taxon>
        <taxon>Viridiplantae</taxon>
        <taxon>Chlorophyta</taxon>
        <taxon>Mamiellophyceae</taxon>
        <taxon>Mamiellales</taxon>
        <taxon>Mamiellaceae</taxon>
        <taxon>Micromonas</taxon>
    </lineage>
</organism>
<reference evidence="3 4" key="1">
    <citation type="journal article" date="2009" name="Science">
        <title>Green evolution and dynamic adaptations revealed by genomes of the marine picoeukaryotes Micromonas.</title>
        <authorList>
            <person name="Worden A.Z."/>
            <person name="Lee J.H."/>
            <person name="Mock T."/>
            <person name="Rouze P."/>
            <person name="Simmons M.P."/>
            <person name="Aerts A.L."/>
            <person name="Allen A.E."/>
            <person name="Cuvelier M.L."/>
            <person name="Derelle E."/>
            <person name="Everett M.V."/>
            <person name="Foulon E."/>
            <person name="Grimwood J."/>
            <person name="Gundlach H."/>
            <person name="Henrissat B."/>
            <person name="Napoli C."/>
            <person name="McDonald S.M."/>
            <person name="Parker M.S."/>
            <person name="Rombauts S."/>
            <person name="Salamov A."/>
            <person name="Von Dassow P."/>
            <person name="Badger J.H."/>
            <person name="Coutinho P.M."/>
            <person name="Demir E."/>
            <person name="Dubchak I."/>
            <person name="Gentemann C."/>
            <person name="Eikrem W."/>
            <person name="Gready J.E."/>
            <person name="John U."/>
            <person name="Lanier W."/>
            <person name="Lindquist E.A."/>
            <person name="Lucas S."/>
            <person name="Mayer K.F."/>
            <person name="Moreau H."/>
            <person name="Not F."/>
            <person name="Otillar R."/>
            <person name="Panaud O."/>
            <person name="Pangilinan J."/>
            <person name="Paulsen I."/>
            <person name="Piegu B."/>
            <person name="Poliakov A."/>
            <person name="Robbens S."/>
            <person name="Schmutz J."/>
            <person name="Toulza E."/>
            <person name="Wyss T."/>
            <person name="Zelensky A."/>
            <person name="Zhou K."/>
            <person name="Armbrust E.V."/>
            <person name="Bhattacharya D."/>
            <person name="Goodenough U.W."/>
            <person name="Van de Peer Y."/>
            <person name="Grigoriev I.V."/>
        </authorList>
    </citation>
    <scope>NUCLEOTIDE SEQUENCE [LARGE SCALE GENOMIC DNA]</scope>
    <source>
        <strain evidence="4">RCC299 / NOUM17</strain>
    </source>
</reference>
<sequence length="392" mass="42077">MARPRLLFLASVAATLVSFVAAGGGESMGEGDCGEKQTWKLKPGEEKRCCTSFLMNDVDRFEYKATPVVSGSWGPGSISFWVEEYDHWQDLTQPTKVLKARCNLNGSAQTCTGEACVTPGSSGKCKADVDISAKGHEDICVVAKCDIGVKCEDHEVEIKFHHNETEGEDWYDDDGDNNDWYGTGGEDFGDFESLMQCFAVCPTEGDSTFYEGDCGPLADRNKDRWCSVDGKAFCCANSSDDCCVDDEAAIAGITIAVVLAISACCVACCWCAKCCCFQYRRNIPAQVMYVQGPPGVQMTQMGYPQGTYPNQGYAPGQSQFGAPSYQYTSQAPIAAAPSEGNPYPTATIYTATIDPPGASAPVYPTAQAQPQIQYADGSQYTPQQGAGAMPKV</sequence>
<dbReference type="EMBL" id="CP001330">
    <property type="protein sequence ID" value="ACO66269.1"/>
    <property type="molecule type" value="Genomic_DNA"/>
</dbReference>
<gene>
    <name evidence="3" type="ORF">MICPUN_109195</name>
</gene>
<dbReference type="Proteomes" id="UP000002009">
    <property type="component" value="Chromosome 11"/>
</dbReference>
<feature type="transmembrane region" description="Helical" evidence="1">
    <location>
        <begin position="248"/>
        <end position="272"/>
    </location>
</feature>
<feature type="signal peptide" evidence="2">
    <location>
        <begin position="1"/>
        <end position="22"/>
    </location>
</feature>
<keyword evidence="1" id="KW-0812">Transmembrane</keyword>
<keyword evidence="1" id="KW-0472">Membrane</keyword>
<accession>C1EEN7</accession>
<protein>
    <submittedName>
        <fullName evidence="3">Uncharacterized protein</fullName>
    </submittedName>
</protein>
<dbReference type="InParanoid" id="C1EEN7"/>
<evidence type="ECO:0000313" key="3">
    <source>
        <dbReference type="EMBL" id="ACO66269.1"/>
    </source>
</evidence>
<proteinExistence type="predicted"/>
<keyword evidence="1" id="KW-1133">Transmembrane helix</keyword>
<feature type="chain" id="PRO_5002906893" evidence="2">
    <location>
        <begin position="23"/>
        <end position="392"/>
    </location>
</feature>
<dbReference type="AlphaFoldDB" id="C1EEN7"/>
<dbReference type="GeneID" id="8247730"/>
<evidence type="ECO:0000313" key="4">
    <source>
        <dbReference type="Proteomes" id="UP000002009"/>
    </source>
</evidence>
<evidence type="ECO:0000256" key="1">
    <source>
        <dbReference type="SAM" id="Phobius"/>
    </source>
</evidence>